<evidence type="ECO:0000313" key="5">
    <source>
        <dbReference type="Proteomes" id="UP001527202"/>
    </source>
</evidence>
<protein>
    <submittedName>
        <fullName evidence="2 3">N-acetyltransferase</fullName>
    </submittedName>
</protein>
<evidence type="ECO:0000259" key="1">
    <source>
        <dbReference type="PROSITE" id="PS51186"/>
    </source>
</evidence>
<dbReference type="EMBL" id="JAMDMJ010000003">
    <property type="protein sequence ID" value="MCY9594810.1"/>
    <property type="molecule type" value="Genomic_DNA"/>
</dbReference>
<dbReference type="GO" id="GO:0016747">
    <property type="term" value="F:acyltransferase activity, transferring groups other than amino-acyl groups"/>
    <property type="evidence" value="ECO:0007669"/>
    <property type="project" value="InterPro"/>
</dbReference>
<keyword evidence="5" id="KW-1185">Reference proteome</keyword>
<dbReference type="Proteomes" id="UP001527202">
    <property type="component" value="Unassembled WGS sequence"/>
</dbReference>
<dbReference type="Pfam" id="PF13508">
    <property type="entry name" value="Acetyltransf_7"/>
    <property type="match status" value="1"/>
</dbReference>
<sequence>MIRICTEKDIRAIYDIINDAAAAYKGIIPADRFHEPYMTMEELQSEIGSGVVFWGYEDGGRLIGVMGIQDKGDVFLIRHAYVRTDQRKGGIGSRLLAYLTNLTEKPFLIGTWADASWAIAFYLKNGFSLVPEAEKERLLRTYWTIPDRQIETSVVLGDRRREAV</sequence>
<dbReference type="RefSeq" id="WP_042230214.1">
    <property type="nucleotide sequence ID" value="NZ_CP026520.1"/>
</dbReference>
<keyword evidence="3" id="KW-0808">Transferase</keyword>
<reference evidence="2 5" key="2">
    <citation type="submission" date="2022-05" db="EMBL/GenBank/DDBJ databases">
        <title>Genome Sequencing of Bee-Associated Microbes.</title>
        <authorList>
            <person name="Dunlap C."/>
        </authorList>
    </citation>
    <scope>NUCLEOTIDE SEQUENCE [LARGE SCALE GENOMIC DNA]</scope>
    <source>
        <strain evidence="2 5">NRRL B-23120</strain>
    </source>
</reference>
<feature type="domain" description="N-acetyltransferase" evidence="1">
    <location>
        <begin position="1"/>
        <end position="148"/>
    </location>
</feature>
<dbReference type="KEGG" id="pchi:PC41400_23625"/>
<evidence type="ECO:0000313" key="2">
    <source>
        <dbReference type="EMBL" id="MCY9594810.1"/>
    </source>
</evidence>
<dbReference type="GeneID" id="95377787"/>
<dbReference type="CDD" id="cd04301">
    <property type="entry name" value="NAT_SF"/>
    <property type="match status" value="1"/>
</dbReference>
<evidence type="ECO:0000313" key="4">
    <source>
        <dbReference type="Proteomes" id="UP000288943"/>
    </source>
</evidence>
<accession>A0A410X1L1</accession>
<evidence type="ECO:0000313" key="3">
    <source>
        <dbReference type="EMBL" id="QAV20502.1"/>
    </source>
</evidence>
<dbReference type="InterPro" id="IPR000182">
    <property type="entry name" value="GNAT_dom"/>
</dbReference>
<dbReference type="EMBL" id="CP026520">
    <property type="protein sequence ID" value="QAV20502.1"/>
    <property type="molecule type" value="Genomic_DNA"/>
</dbReference>
<dbReference type="PROSITE" id="PS51186">
    <property type="entry name" value="GNAT"/>
    <property type="match status" value="1"/>
</dbReference>
<dbReference type="Gene3D" id="3.40.630.30">
    <property type="match status" value="1"/>
</dbReference>
<dbReference type="Proteomes" id="UP000288943">
    <property type="component" value="Chromosome"/>
</dbReference>
<dbReference type="OrthoDB" id="9789605at2"/>
<reference evidence="3 4" key="1">
    <citation type="submission" date="2018-01" db="EMBL/GenBank/DDBJ databases">
        <title>The whole genome sequencing and assembly of Paenibacillus chitinolyticus KCCM 41400 strain.</title>
        <authorList>
            <person name="Kim J.-Y."/>
            <person name="Park M.-K."/>
            <person name="Lee Y.-J."/>
            <person name="Yi H."/>
            <person name="Bahn Y.-S."/>
            <person name="Kim J.F."/>
            <person name="Lee D.-W."/>
        </authorList>
    </citation>
    <scope>NUCLEOTIDE SEQUENCE [LARGE SCALE GENOMIC DNA]</scope>
    <source>
        <strain evidence="3 4">KCCM 41400</strain>
    </source>
</reference>
<dbReference type="InterPro" id="IPR016181">
    <property type="entry name" value="Acyl_CoA_acyltransferase"/>
</dbReference>
<dbReference type="AlphaFoldDB" id="A0A410X1L1"/>
<name>A0A410X1L1_9BACL</name>
<organism evidence="3 4">
    <name type="scientific">Paenibacillus chitinolyticus</name>
    <dbReference type="NCBI Taxonomy" id="79263"/>
    <lineage>
        <taxon>Bacteria</taxon>
        <taxon>Bacillati</taxon>
        <taxon>Bacillota</taxon>
        <taxon>Bacilli</taxon>
        <taxon>Bacillales</taxon>
        <taxon>Paenibacillaceae</taxon>
        <taxon>Paenibacillus</taxon>
    </lineage>
</organism>
<gene>
    <name evidence="2" type="ORF">M5X16_03355</name>
    <name evidence="3" type="ORF">PC41400_23625</name>
</gene>
<proteinExistence type="predicted"/>
<dbReference type="SUPFAM" id="SSF55729">
    <property type="entry name" value="Acyl-CoA N-acyltransferases (Nat)"/>
    <property type="match status" value="1"/>
</dbReference>